<organism evidence="2 3">
    <name type="scientific">Amycolatopsis endophytica</name>
    <dbReference type="NCBI Taxonomy" id="860233"/>
    <lineage>
        <taxon>Bacteria</taxon>
        <taxon>Bacillati</taxon>
        <taxon>Actinomycetota</taxon>
        <taxon>Actinomycetes</taxon>
        <taxon>Pseudonocardiales</taxon>
        <taxon>Pseudonocardiaceae</taxon>
        <taxon>Amycolatopsis</taxon>
    </lineage>
</organism>
<evidence type="ECO:0000313" key="2">
    <source>
        <dbReference type="EMBL" id="NYI89419.1"/>
    </source>
</evidence>
<evidence type="ECO:0000256" key="1">
    <source>
        <dbReference type="SAM" id="MobiDB-lite"/>
    </source>
</evidence>
<proteinExistence type="predicted"/>
<protein>
    <submittedName>
        <fullName evidence="2">Uncharacterized protein</fullName>
    </submittedName>
</protein>
<feature type="region of interest" description="Disordered" evidence="1">
    <location>
        <begin position="1"/>
        <end position="34"/>
    </location>
</feature>
<name>A0A853B320_9PSEU</name>
<dbReference type="Proteomes" id="UP000549616">
    <property type="component" value="Unassembled WGS sequence"/>
</dbReference>
<accession>A0A853B320</accession>
<sequence length="48" mass="5140">MERAQNGAGPQDGDSVPGAVFRPTPGSPLARLNDAPDHWCVDVEVPRR</sequence>
<reference evidence="2 3" key="1">
    <citation type="submission" date="2020-07" db="EMBL/GenBank/DDBJ databases">
        <title>Sequencing the genomes of 1000 actinobacteria strains.</title>
        <authorList>
            <person name="Klenk H.-P."/>
        </authorList>
    </citation>
    <scope>NUCLEOTIDE SEQUENCE [LARGE SCALE GENOMIC DNA]</scope>
    <source>
        <strain evidence="2 3">DSM 104006</strain>
    </source>
</reference>
<keyword evidence="3" id="KW-1185">Reference proteome</keyword>
<comment type="caution">
    <text evidence="2">The sequence shown here is derived from an EMBL/GenBank/DDBJ whole genome shotgun (WGS) entry which is preliminary data.</text>
</comment>
<evidence type="ECO:0000313" key="3">
    <source>
        <dbReference type="Proteomes" id="UP000549616"/>
    </source>
</evidence>
<dbReference type="AlphaFoldDB" id="A0A853B320"/>
<dbReference type="RefSeq" id="WP_179773576.1">
    <property type="nucleotide sequence ID" value="NZ_JACCFK010000001.1"/>
</dbReference>
<gene>
    <name evidence="2" type="ORF">HNR02_002742</name>
</gene>
<dbReference type="EMBL" id="JACCFK010000001">
    <property type="protein sequence ID" value="NYI89419.1"/>
    <property type="molecule type" value="Genomic_DNA"/>
</dbReference>